<dbReference type="EMBL" id="NOZQ01000029">
    <property type="protein sequence ID" value="OYD17195.1"/>
    <property type="molecule type" value="Genomic_DNA"/>
</dbReference>
<dbReference type="Gene3D" id="3.10.620.30">
    <property type="match status" value="1"/>
</dbReference>
<reference evidence="2 3" key="1">
    <citation type="submission" date="2017-07" db="EMBL/GenBank/DDBJ databases">
        <title>Recovery of genomes from metagenomes via a dereplication, aggregation, and scoring strategy.</title>
        <authorList>
            <person name="Sieber C.M."/>
            <person name="Probst A.J."/>
            <person name="Sharrar A."/>
            <person name="Thomas B.C."/>
            <person name="Hess M."/>
            <person name="Tringe S.G."/>
            <person name="Banfield J.F."/>
        </authorList>
    </citation>
    <scope>NUCLEOTIDE SEQUENCE [LARGE SCALE GENOMIC DNA]</scope>
    <source>
        <strain evidence="2">JGI_Cruoil_03_44_89</strain>
    </source>
</reference>
<accession>A0A235C059</accession>
<dbReference type="InterPro" id="IPR026444">
    <property type="entry name" value="Secre_tail"/>
</dbReference>
<sequence length="741" mass="83147">MVISLIFLGIVASPGDRGVTVPPLQFEVSGDATDEVVVGKAPSRTAQKILTDKDTKAWELVDSVEFYGRITEGEKCVIEMDFLLTLSPPPDNLVAAAREAIGLVPEWLRLPLEDNFSKMSTSLQRNYAWLITTCERVYRDEIAFCVAHIDPEILEHYTTNPEFLLENAQMIYAHDTVLQYVELVEYPDYTTARYRISDHGSDTVDVEIPYQRYYWDIVHPIISDEAPLYINPKTGWEAEPPVGRLWREYVFEYPDTAERTVWDWGSPPRDTIYAGFVSPILRDELADVGVLWDGKTDTLDQSAIGVATQWIKDVMVFNSGFGFERPIQPTRIYHIHVGRCGEHADITAAAGRACLIPTNSPLTMCNDHTWNEWYDTQWRGWEPVNTFINSTYHYEGWGWNIVLPFNFRGDGYIWDVTERYSEVCTLTVAVNDVSGEPVDGAMVTLASTPNTGSGLYIAGWHYTASNGETQFIIGDGKPYYARIDADIGYYPDPGYVTLVIANSVAGEHYFWSHNLSGSMPSISISPDTLPDEPDSTYKVEVEFSSGEEILRGKTRFDNELGVYQEFARFAPGGNIDFFICDSSNYSIYEDFGGEEPFKAFHIGQDADSGSVDFILPKGGKWYVVLSNEDALKVGEVVSLKAKLYRNEVYGIEEERHPLAFSLSPNPAVSSMCIELTLPRFEDVSLGVYDLSGRCVRRVKGDRLSSGDHELRLDGNGLPAGVYFARLVAGESGLVRKAVFIR</sequence>
<evidence type="ECO:0000259" key="1">
    <source>
        <dbReference type="Pfam" id="PF18962"/>
    </source>
</evidence>
<proteinExistence type="predicted"/>
<dbReference type="Pfam" id="PF18962">
    <property type="entry name" value="Por_Secre_tail"/>
    <property type="match status" value="1"/>
</dbReference>
<comment type="caution">
    <text evidence="2">The sequence shown here is derived from an EMBL/GenBank/DDBJ whole genome shotgun (WGS) entry which is preliminary data.</text>
</comment>
<evidence type="ECO:0000313" key="2">
    <source>
        <dbReference type="EMBL" id="OYD17195.1"/>
    </source>
</evidence>
<feature type="domain" description="Secretion system C-terminal sorting" evidence="1">
    <location>
        <begin position="664"/>
        <end position="737"/>
    </location>
</feature>
<dbReference type="SUPFAM" id="SSF54001">
    <property type="entry name" value="Cysteine proteinases"/>
    <property type="match status" value="1"/>
</dbReference>
<dbReference type="AlphaFoldDB" id="A0A235C059"/>
<evidence type="ECO:0000313" key="3">
    <source>
        <dbReference type="Proteomes" id="UP000215215"/>
    </source>
</evidence>
<protein>
    <recommendedName>
        <fullName evidence="1">Secretion system C-terminal sorting domain-containing protein</fullName>
    </recommendedName>
</protein>
<gene>
    <name evidence="2" type="ORF">CH333_01665</name>
</gene>
<name>A0A235C059_UNCW3</name>
<dbReference type="Proteomes" id="UP000215215">
    <property type="component" value="Unassembled WGS sequence"/>
</dbReference>
<organism evidence="2 3">
    <name type="scientific">candidate division WOR-3 bacterium JGI_Cruoil_03_44_89</name>
    <dbReference type="NCBI Taxonomy" id="1973748"/>
    <lineage>
        <taxon>Bacteria</taxon>
        <taxon>Bacteria division WOR-3</taxon>
    </lineage>
</organism>
<dbReference type="InterPro" id="IPR038765">
    <property type="entry name" value="Papain-like_cys_pep_sf"/>
</dbReference>